<comment type="caution">
    <text evidence="2">The sequence shown here is derived from an EMBL/GenBank/DDBJ whole genome shotgun (WGS) entry which is preliminary data.</text>
</comment>
<keyword evidence="3" id="KW-1185">Reference proteome</keyword>
<gene>
    <name evidence="2" type="ORF">P0M35_10155</name>
</gene>
<dbReference type="AlphaFoldDB" id="A0AAE3P1H2"/>
<proteinExistence type="predicted"/>
<evidence type="ECO:0000256" key="1">
    <source>
        <dbReference type="SAM" id="SignalP"/>
    </source>
</evidence>
<evidence type="ECO:0000313" key="2">
    <source>
        <dbReference type="EMBL" id="MDF1612515.1"/>
    </source>
</evidence>
<reference evidence="2" key="1">
    <citation type="submission" date="2023-03" db="EMBL/GenBank/DDBJ databases">
        <title>Stygiobacter electus gen. nov., sp. nov., facultatively anaerobic thermotolerant bacterium of the class Ignavibacteria from a well of Yessentuki mineral water deposit.</title>
        <authorList>
            <person name="Podosokorskaya O.A."/>
            <person name="Elcheninov A.G."/>
            <person name="Petrova N.F."/>
            <person name="Zavarzina D.G."/>
            <person name="Kublanov I.V."/>
            <person name="Merkel A.Y."/>
        </authorList>
    </citation>
    <scope>NUCLEOTIDE SEQUENCE</scope>
    <source>
        <strain evidence="2">09-Me</strain>
    </source>
</reference>
<dbReference type="SUPFAM" id="SSF56925">
    <property type="entry name" value="OMPA-like"/>
    <property type="match status" value="1"/>
</dbReference>
<evidence type="ECO:0000313" key="3">
    <source>
        <dbReference type="Proteomes" id="UP001221302"/>
    </source>
</evidence>
<sequence length="218" mass="24925">MLKSFFLLSISVMILFQSSIFAQDSNSIQINAGFFMPMNSSKGLTGIIQYNYPLNSTINLYLYTGYSTWDQYKVTFIEDYSLIQKKTIFQSYSADDHKLIPFYFGSKINLHTNKLFTSYLSCEVGYSYLSYNSYENWKSINPETGEVQGYYADASTRKKINENLFGIGIGFGLVRQLSDNLSLVLSYKLNSNINSNYGSLFSTSETYSQFLFGFGFKI</sequence>
<dbReference type="RefSeq" id="WP_321536286.1">
    <property type="nucleotide sequence ID" value="NZ_JARGDL010000014.1"/>
</dbReference>
<keyword evidence="1" id="KW-0732">Signal</keyword>
<accession>A0AAE3P1H2</accession>
<feature type="signal peptide" evidence="1">
    <location>
        <begin position="1"/>
        <end position="22"/>
    </location>
</feature>
<evidence type="ECO:0008006" key="4">
    <source>
        <dbReference type="Google" id="ProtNLM"/>
    </source>
</evidence>
<name>A0AAE3P1H2_9BACT</name>
<organism evidence="2 3">
    <name type="scientific">Stygiobacter electus</name>
    <dbReference type="NCBI Taxonomy" id="3032292"/>
    <lineage>
        <taxon>Bacteria</taxon>
        <taxon>Pseudomonadati</taxon>
        <taxon>Ignavibacteriota</taxon>
        <taxon>Ignavibacteria</taxon>
        <taxon>Ignavibacteriales</taxon>
        <taxon>Melioribacteraceae</taxon>
        <taxon>Stygiobacter</taxon>
    </lineage>
</organism>
<feature type="chain" id="PRO_5042090456" description="Outer membrane protein beta-barrel domain-containing protein" evidence="1">
    <location>
        <begin position="23"/>
        <end position="218"/>
    </location>
</feature>
<dbReference type="Proteomes" id="UP001221302">
    <property type="component" value="Unassembled WGS sequence"/>
</dbReference>
<protein>
    <recommendedName>
        <fullName evidence="4">Outer membrane protein beta-barrel domain-containing protein</fullName>
    </recommendedName>
</protein>
<dbReference type="InterPro" id="IPR011250">
    <property type="entry name" value="OMP/PagP_B-barrel"/>
</dbReference>
<dbReference type="EMBL" id="JARGDL010000014">
    <property type="protein sequence ID" value="MDF1612515.1"/>
    <property type="molecule type" value="Genomic_DNA"/>
</dbReference>